<evidence type="ECO:0000256" key="11">
    <source>
        <dbReference type="ARBA" id="ARBA00032806"/>
    </source>
</evidence>
<comment type="subunit">
    <text evidence="15">Homodimer.</text>
</comment>
<dbReference type="SUPFAM" id="SSF52374">
    <property type="entry name" value="Nucleotidylyl transferase"/>
    <property type="match status" value="1"/>
</dbReference>
<dbReference type="PANTHER" id="PTHR21299">
    <property type="entry name" value="CYTIDYLATE KINASE/PANTOATE-BETA-ALANINE LIGASE"/>
    <property type="match status" value="1"/>
</dbReference>
<comment type="miscellaneous">
    <text evidence="15">The reaction proceeds by a bi uni uni bi ping pong mechanism.</text>
</comment>
<dbReference type="InterPro" id="IPR042176">
    <property type="entry name" value="Pantoate_ligase_C"/>
</dbReference>
<feature type="binding site" evidence="15">
    <location>
        <position position="70"/>
    </location>
    <ligand>
        <name>beta-alanine</name>
        <dbReference type="ChEBI" id="CHEBI:57966"/>
    </ligand>
</feature>
<keyword evidence="10 15" id="KW-0067">ATP-binding</keyword>
<dbReference type="InterPro" id="IPR003721">
    <property type="entry name" value="Pantoate_ligase"/>
</dbReference>
<feature type="binding site" evidence="15">
    <location>
        <begin position="193"/>
        <end position="196"/>
    </location>
    <ligand>
        <name>ATP</name>
        <dbReference type="ChEBI" id="CHEBI:30616"/>
    </ligand>
</feature>
<dbReference type="Gene3D" id="3.40.50.620">
    <property type="entry name" value="HUPs"/>
    <property type="match status" value="1"/>
</dbReference>
<evidence type="ECO:0000256" key="10">
    <source>
        <dbReference type="ARBA" id="ARBA00022840"/>
    </source>
</evidence>
<dbReference type="Proteomes" id="UP000572051">
    <property type="component" value="Unassembled WGS sequence"/>
</dbReference>
<comment type="subcellular location">
    <subcellularLocation>
        <location evidence="1 15">Cytoplasm</location>
    </subcellularLocation>
</comment>
<comment type="pathway">
    <text evidence="2 15">Cofactor biosynthesis; (R)-pantothenate biosynthesis; (R)-pantothenate from (R)-pantoate and beta-alanine: step 1/1.</text>
</comment>
<feature type="active site" description="Proton donor" evidence="15">
    <location>
        <position position="46"/>
    </location>
</feature>
<feature type="binding site" evidence="15">
    <location>
        <position position="70"/>
    </location>
    <ligand>
        <name>(R)-pantoate</name>
        <dbReference type="ChEBI" id="CHEBI:15980"/>
    </ligand>
</feature>
<evidence type="ECO:0000256" key="8">
    <source>
        <dbReference type="ARBA" id="ARBA00022655"/>
    </source>
</evidence>
<evidence type="ECO:0000256" key="1">
    <source>
        <dbReference type="ARBA" id="ARBA00004496"/>
    </source>
</evidence>
<evidence type="ECO:0000256" key="2">
    <source>
        <dbReference type="ARBA" id="ARBA00004990"/>
    </source>
</evidence>
<dbReference type="Gene3D" id="3.30.1300.10">
    <property type="entry name" value="Pantoate-beta-alanine ligase, C-terminal domain"/>
    <property type="match status" value="1"/>
</dbReference>
<dbReference type="CDD" id="cd00560">
    <property type="entry name" value="PanC"/>
    <property type="match status" value="1"/>
</dbReference>
<keyword evidence="6 15" id="KW-0963">Cytoplasm</keyword>
<evidence type="ECO:0000256" key="6">
    <source>
        <dbReference type="ARBA" id="ARBA00022490"/>
    </source>
</evidence>
<comment type="catalytic activity">
    <reaction evidence="12 15">
        <text>(R)-pantoate + beta-alanine + ATP = (R)-pantothenate + AMP + diphosphate + H(+)</text>
        <dbReference type="Rhea" id="RHEA:10912"/>
        <dbReference type="ChEBI" id="CHEBI:15378"/>
        <dbReference type="ChEBI" id="CHEBI:15980"/>
        <dbReference type="ChEBI" id="CHEBI:29032"/>
        <dbReference type="ChEBI" id="CHEBI:30616"/>
        <dbReference type="ChEBI" id="CHEBI:33019"/>
        <dbReference type="ChEBI" id="CHEBI:57966"/>
        <dbReference type="ChEBI" id="CHEBI:456215"/>
        <dbReference type="EC" id="6.3.2.1"/>
    </reaction>
</comment>
<organism evidence="17 18">
    <name type="scientific">Nocardiopsis aegyptia</name>
    <dbReference type="NCBI Taxonomy" id="220378"/>
    <lineage>
        <taxon>Bacteria</taxon>
        <taxon>Bacillati</taxon>
        <taxon>Actinomycetota</taxon>
        <taxon>Actinomycetes</taxon>
        <taxon>Streptosporangiales</taxon>
        <taxon>Nocardiopsidaceae</taxon>
        <taxon>Nocardiopsis</taxon>
    </lineage>
</organism>
<feature type="binding site" evidence="15">
    <location>
        <position position="185"/>
    </location>
    <ligand>
        <name>ATP</name>
        <dbReference type="ChEBI" id="CHEBI:30616"/>
    </ligand>
</feature>
<comment type="similarity">
    <text evidence="3 15">Belongs to the pantothenate synthetase family.</text>
</comment>
<evidence type="ECO:0000256" key="4">
    <source>
        <dbReference type="ARBA" id="ARBA00012219"/>
    </source>
</evidence>
<gene>
    <name evidence="15" type="primary">panC</name>
    <name evidence="17" type="ORF">HNR10_002464</name>
</gene>
<evidence type="ECO:0000256" key="12">
    <source>
        <dbReference type="ARBA" id="ARBA00048258"/>
    </source>
</evidence>
<dbReference type="FunFam" id="3.40.50.620:FF:000114">
    <property type="entry name" value="Pantothenate synthetase"/>
    <property type="match status" value="1"/>
</dbReference>
<evidence type="ECO:0000313" key="17">
    <source>
        <dbReference type="EMBL" id="NYJ34583.1"/>
    </source>
</evidence>
<feature type="binding site" evidence="15">
    <location>
        <begin position="39"/>
        <end position="46"/>
    </location>
    <ligand>
        <name>ATP</name>
        <dbReference type="ChEBI" id="CHEBI:30616"/>
    </ligand>
</feature>
<dbReference type="RefSeq" id="WP_179823249.1">
    <property type="nucleotide sequence ID" value="NZ_JACCFS010000001.1"/>
</dbReference>
<feature type="region of interest" description="Disordered" evidence="16">
    <location>
        <begin position="286"/>
        <end position="322"/>
    </location>
</feature>
<dbReference type="HAMAP" id="MF_00158">
    <property type="entry name" value="PanC"/>
    <property type="match status" value="1"/>
</dbReference>
<evidence type="ECO:0000256" key="5">
    <source>
        <dbReference type="ARBA" id="ARBA00014155"/>
    </source>
</evidence>
<evidence type="ECO:0000313" key="18">
    <source>
        <dbReference type="Proteomes" id="UP000572051"/>
    </source>
</evidence>
<proteinExistence type="inferred from homology"/>
<dbReference type="EMBL" id="JACCFS010000001">
    <property type="protein sequence ID" value="NYJ34583.1"/>
    <property type="molecule type" value="Genomic_DNA"/>
</dbReference>
<dbReference type="PANTHER" id="PTHR21299:SF1">
    <property type="entry name" value="PANTOATE--BETA-ALANINE LIGASE"/>
    <property type="match status" value="1"/>
</dbReference>
<comment type="caution">
    <text evidence="17">The sequence shown here is derived from an EMBL/GenBank/DDBJ whole genome shotgun (WGS) entry which is preliminary data.</text>
</comment>
<dbReference type="GO" id="GO:0005829">
    <property type="term" value="C:cytosol"/>
    <property type="evidence" value="ECO:0007669"/>
    <property type="project" value="TreeGrafter"/>
</dbReference>
<dbReference type="AlphaFoldDB" id="A0A7Z0EM17"/>
<dbReference type="InterPro" id="IPR014729">
    <property type="entry name" value="Rossmann-like_a/b/a_fold"/>
</dbReference>
<keyword evidence="8 15" id="KW-0566">Pantothenate biosynthesis</keyword>
<dbReference type="NCBIfam" id="TIGR00018">
    <property type="entry name" value="panC"/>
    <property type="match status" value="1"/>
</dbReference>
<comment type="function">
    <text evidence="13 15">Catalyzes the condensation of pantoate with beta-alanine in an ATP-dependent reaction via a pantoyl-adenylate intermediate.</text>
</comment>
<evidence type="ECO:0000256" key="9">
    <source>
        <dbReference type="ARBA" id="ARBA00022741"/>
    </source>
</evidence>
<feature type="binding site" evidence="15">
    <location>
        <begin position="156"/>
        <end position="159"/>
    </location>
    <ligand>
        <name>ATP</name>
        <dbReference type="ChEBI" id="CHEBI:30616"/>
    </ligand>
</feature>
<sequence>MTERTPRPATTGRPLVVHTAEELRRALADAGRVALVPTMGALHTGHRSLMRIARDRADTVVVSVFVNPLQFGPGEDFDRYPRTLDTDTEVCAEEGVDVVFAPTVATMYPTEPMVTVQAGAMGELLEGASRPGFFTGVLTVVSKLLHLVAPDLAVFGQKDAQQIAVVRRMAADLSMPVEIVGAPTLRDPDGLAVSSRNVYLSDDERASALALNRALAAGRDSAADGPAAVRAAARAVLDEAAKAVPPVELDYLALVDPATFTDAPADFEGEAVLAVAARVGSTRLIDNTPVTFPPDRPGRRRDGRRRPVTGPASTALPERDPR</sequence>
<evidence type="ECO:0000256" key="15">
    <source>
        <dbReference type="HAMAP-Rule" id="MF_00158"/>
    </source>
</evidence>
<evidence type="ECO:0000256" key="3">
    <source>
        <dbReference type="ARBA" id="ARBA00009256"/>
    </source>
</evidence>
<evidence type="ECO:0000256" key="14">
    <source>
        <dbReference type="ARBA" id="ARBA00077433"/>
    </source>
</evidence>
<dbReference type="UniPathway" id="UPA00028">
    <property type="reaction ID" value="UER00005"/>
</dbReference>
<evidence type="ECO:0000256" key="7">
    <source>
        <dbReference type="ARBA" id="ARBA00022598"/>
    </source>
</evidence>
<keyword evidence="7 15" id="KW-0436">Ligase</keyword>
<dbReference type="GO" id="GO:0005524">
    <property type="term" value="F:ATP binding"/>
    <property type="evidence" value="ECO:0007669"/>
    <property type="project" value="UniProtKB-KW"/>
</dbReference>
<dbReference type="GO" id="GO:0015940">
    <property type="term" value="P:pantothenate biosynthetic process"/>
    <property type="evidence" value="ECO:0007669"/>
    <property type="project" value="UniProtKB-UniRule"/>
</dbReference>
<dbReference type="GO" id="GO:0004592">
    <property type="term" value="F:pantoate-beta-alanine ligase activity"/>
    <property type="evidence" value="ECO:0007669"/>
    <property type="project" value="UniProtKB-UniRule"/>
</dbReference>
<keyword evidence="9 15" id="KW-0547">Nucleotide-binding</keyword>
<keyword evidence="18" id="KW-1185">Reference proteome</keyword>
<evidence type="ECO:0000256" key="13">
    <source>
        <dbReference type="ARBA" id="ARBA00055042"/>
    </source>
</evidence>
<name>A0A7Z0EM17_9ACTN</name>
<feature type="compositionally biased region" description="Basic residues" evidence="16">
    <location>
        <begin position="298"/>
        <end position="307"/>
    </location>
</feature>
<reference evidence="17 18" key="1">
    <citation type="submission" date="2020-07" db="EMBL/GenBank/DDBJ databases">
        <title>Sequencing the genomes of 1000 actinobacteria strains.</title>
        <authorList>
            <person name="Klenk H.-P."/>
        </authorList>
    </citation>
    <scope>NUCLEOTIDE SEQUENCE [LARGE SCALE GENOMIC DNA]</scope>
    <source>
        <strain evidence="17 18">DSM 44442</strain>
    </source>
</reference>
<feature type="binding site" evidence="15">
    <location>
        <position position="162"/>
    </location>
    <ligand>
        <name>(R)-pantoate</name>
        <dbReference type="ChEBI" id="CHEBI:15980"/>
    </ligand>
</feature>
<accession>A0A7Z0EM17</accession>
<dbReference type="Pfam" id="PF02569">
    <property type="entry name" value="Pantoate_ligase"/>
    <property type="match status" value="1"/>
</dbReference>
<dbReference type="EC" id="6.3.2.1" evidence="4 15"/>
<evidence type="ECO:0000256" key="16">
    <source>
        <dbReference type="SAM" id="MobiDB-lite"/>
    </source>
</evidence>
<protein>
    <recommendedName>
        <fullName evidence="5 15">Pantothenate synthetase</fullName>
        <shortName evidence="15">PS</shortName>
        <ecNumber evidence="4 15">6.3.2.1</ecNumber>
    </recommendedName>
    <alternativeName>
        <fullName evidence="14 15">Pantoate--beta-alanine ligase</fullName>
    </alternativeName>
    <alternativeName>
        <fullName evidence="11 15">Pantoate-activating enzyme</fullName>
    </alternativeName>
</protein>